<accession>A0A819RTU4</accession>
<sequence>MIKFIISGNLSRHGTSTVHVFDNLLLSSHNQRTNAISERRMSIVKRTQLGIQTRCTYDAILEILVNDMKKMFEKFSISLMATMFQDTDNETNSQQLKIVQERWRQSNRRGHGHYAKTPETSIMNNLKNSLIISSSNINDALLIPHLSVAYWLNISIELLLSIKFVCETYRPALMTTLLLVDMLSFINNWISGCPPVIILKVNDIKNSTNLSSKPPPAVCFYPLLDDSFIGCASPNAYDIQSQTKSPHIYATPLIREGYLDLNCSICNERTENIILPITHQVHHQCSSFTMYHLSCTTFNSVMNLRVELTEYKQKKHLYKPSTVLLIDEYNSLATNTNSIDENNASLLCTPKISISQQATAVSTSTSIQFNQPISVHLLNKCTNKLTVGSIRSLKIVPQ</sequence>
<name>A0A819RTU4_9BILA</name>
<organism evidence="1 2">
    <name type="scientific">Rotaria magnacalcarata</name>
    <dbReference type="NCBI Taxonomy" id="392030"/>
    <lineage>
        <taxon>Eukaryota</taxon>
        <taxon>Metazoa</taxon>
        <taxon>Spiralia</taxon>
        <taxon>Gnathifera</taxon>
        <taxon>Rotifera</taxon>
        <taxon>Eurotatoria</taxon>
        <taxon>Bdelloidea</taxon>
        <taxon>Philodinida</taxon>
        <taxon>Philodinidae</taxon>
        <taxon>Rotaria</taxon>
    </lineage>
</organism>
<reference evidence="1" key="1">
    <citation type="submission" date="2021-02" db="EMBL/GenBank/DDBJ databases">
        <authorList>
            <person name="Nowell W R."/>
        </authorList>
    </citation>
    <scope>NUCLEOTIDE SEQUENCE</scope>
</reference>
<dbReference type="AlphaFoldDB" id="A0A819RTU4"/>
<protein>
    <submittedName>
        <fullName evidence="1">Uncharacterized protein</fullName>
    </submittedName>
</protein>
<evidence type="ECO:0000313" key="1">
    <source>
        <dbReference type="EMBL" id="CAF4045933.1"/>
    </source>
</evidence>
<dbReference type="EMBL" id="CAJOBG010003106">
    <property type="protein sequence ID" value="CAF4045933.1"/>
    <property type="molecule type" value="Genomic_DNA"/>
</dbReference>
<gene>
    <name evidence="1" type="ORF">OVN521_LOCUS17685</name>
</gene>
<comment type="caution">
    <text evidence="1">The sequence shown here is derived from an EMBL/GenBank/DDBJ whole genome shotgun (WGS) entry which is preliminary data.</text>
</comment>
<evidence type="ECO:0000313" key="2">
    <source>
        <dbReference type="Proteomes" id="UP000663866"/>
    </source>
</evidence>
<dbReference type="Proteomes" id="UP000663866">
    <property type="component" value="Unassembled WGS sequence"/>
</dbReference>
<keyword evidence="2" id="KW-1185">Reference proteome</keyword>
<proteinExistence type="predicted"/>